<evidence type="ECO:0000256" key="5">
    <source>
        <dbReference type="ARBA" id="ARBA00022840"/>
    </source>
</evidence>
<dbReference type="PRINTS" id="PR01047">
    <property type="entry name" value="TRNASYNTHTHR"/>
</dbReference>
<keyword evidence="5" id="KW-0067">ATP-binding</keyword>
<dbReference type="InterPro" id="IPR002320">
    <property type="entry name" value="Thr-tRNA-ligase_IIa"/>
</dbReference>
<dbReference type="EC" id="6.1.1.3" evidence="2"/>
<dbReference type="InterPro" id="IPR045864">
    <property type="entry name" value="aa-tRNA-synth_II/BPL/LPL"/>
</dbReference>
<name>A0ABR1L454_9PEZI</name>
<keyword evidence="7" id="KW-0030">Aminoacyl-tRNA synthetase</keyword>
<dbReference type="InterPro" id="IPR004154">
    <property type="entry name" value="Anticodon-bd"/>
</dbReference>
<dbReference type="PANTHER" id="PTHR11451:SF50">
    <property type="entry name" value="THREONINE--TRNA LIGASE, MITOCHONDRIAL"/>
    <property type="match status" value="1"/>
</dbReference>
<evidence type="ECO:0000256" key="3">
    <source>
        <dbReference type="ARBA" id="ARBA00022598"/>
    </source>
</evidence>
<keyword evidence="6" id="KW-0648">Protein biosynthesis</keyword>
<comment type="caution">
    <text evidence="12">The sequence shown here is derived from an EMBL/GenBank/DDBJ whole genome shotgun (WGS) entry which is preliminary data.</text>
</comment>
<comment type="catalytic activity">
    <reaction evidence="9">
        <text>tRNA(Thr) + L-threonine + ATP = L-threonyl-tRNA(Thr) + AMP + diphosphate + H(+)</text>
        <dbReference type="Rhea" id="RHEA:24624"/>
        <dbReference type="Rhea" id="RHEA-COMP:9670"/>
        <dbReference type="Rhea" id="RHEA-COMP:9704"/>
        <dbReference type="ChEBI" id="CHEBI:15378"/>
        <dbReference type="ChEBI" id="CHEBI:30616"/>
        <dbReference type="ChEBI" id="CHEBI:33019"/>
        <dbReference type="ChEBI" id="CHEBI:57926"/>
        <dbReference type="ChEBI" id="CHEBI:78442"/>
        <dbReference type="ChEBI" id="CHEBI:78534"/>
        <dbReference type="ChEBI" id="CHEBI:456215"/>
        <dbReference type="EC" id="6.1.1.3"/>
    </reaction>
</comment>
<evidence type="ECO:0000256" key="2">
    <source>
        <dbReference type="ARBA" id="ARBA00013163"/>
    </source>
</evidence>
<evidence type="ECO:0000313" key="12">
    <source>
        <dbReference type="EMBL" id="KAK7529504.1"/>
    </source>
</evidence>
<evidence type="ECO:0000259" key="11">
    <source>
        <dbReference type="PROSITE" id="PS50862"/>
    </source>
</evidence>
<dbReference type="InterPro" id="IPR036621">
    <property type="entry name" value="Anticodon-bd_dom_sf"/>
</dbReference>
<dbReference type="Gene3D" id="3.30.930.10">
    <property type="entry name" value="Bira Bifunctional Protein, Domain 2"/>
    <property type="match status" value="1"/>
</dbReference>
<keyword evidence="4" id="KW-0547">Nucleotide-binding</keyword>
<dbReference type="PROSITE" id="PS50862">
    <property type="entry name" value="AA_TRNA_LIGASE_II"/>
    <property type="match status" value="1"/>
</dbReference>
<evidence type="ECO:0000256" key="1">
    <source>
        <dbReference type="ARBA" id="ARBA00008226"/>
    </source>
</evidence>
<proteinExistence type="inferred from homology"/>
<evidence type="ECO:0000256" key="7">
    <source>
        <dbReference type="ARBA" id="ARBA00023146"/>
    </source>
</evidence>
<accession>A0ABR1L454</accession>
<dbReference type="Pfam" id="PF00587">
    <property type="entry name" value="tRNA-synt_2b"/>
    <property type="match status" value="1"/>
</dbReference>
<sequence>MPPRRPPLSLSHASRYGTCRSLCCPLALRPAASSRKCSSSAPAPPPNSTVDQPHKPDHRELGQAQKLFTHSPYSPGSPLFLPRGADLFNKLQGFLRAQYEKFGFDEVITPNIYKKSLWEKSGHWDKYAKDMYSVQGRGATGKGENAEAGEDEEFGLKPMNCPGHCLLFGSEQHSYKELPIRYADFSALHRNEISGALSGLTRVRRFHQDDGHVFCRPSQIQSEIKSSLDFISLVYKTFGLGPFKLVLSTRPEEHIGTAAEWERAEDQLKAALDASGQPWEINPGDGAFYGPKIDIILKDSDGKEHQTATIQLDFQLPQRFNLAYTAPAPELEKQGIVEGPEYEEAVQKDEKGPVTPVVIHRAILGSLERFMALLIEHYNGEYPFWLSPNPAIILTTKDNPDLVKFAHKLASRLSSIGRATGPEHPYRMGRPRLRIDVDSASASMGKKTALARQKGYNFILTVGERELRHTESVALQPWSQPGLEECGRIMDSVWLHGKSKSSKRTAADDEKRDALAEEGTPALRKGKYVMVPGKTLQFFFEKLQDSYC</sequence>
<dbReference type="SUPFAM" id="SSF52954">
    <property type="entry name" value="Class II aaRS ABD-related"/>
    <property type="match status" value="1"/>
</dbReference>
<feature type="region of interest" description="Disordered" evidence="10">
    <location>
        <begin position="35"/>
        <end position="57"/>
    </location>
</feature>
<comment type="similarity">
    <text evidence="1">Belongs to the class-II aminoacyl-tRNA synthetase family.</text>
</comment>
<dbReference type="Gene3D" id="3.40.50.800">
    <property type="entry name" value="Anticodon-binding domain"/>
    <property type="match status" value="1"/>
</dbReference>
<dbReference type="PANTHER" id="PTHR11451">
    <property type="entry name" value="THREONINE-TRNA LIGASE"/>
    <property type="match status" value="1"/>
</dbReference>
<dbReference type="InterPro" id="IPR033728">
    <property type="entry name" value="ThrRS_core"/>
</dbReference>
<dbReference type="SUPFAM" id="SSF55681">
    <property type="entry name" value="Class II aaRS and biotin synthetases"/>
    <property type="match status" value="1"/>
</dbReference>
<dbReference type="GeneID" id="92034866"/>
<dbReference type="Pfam" id="PF03129">
    <property type="entry name" value="HGTP_anticodon"/>
    <property type="match status" value="1"/>
</dbReference>
<evidence type="ECO:0000256" key="6">
    <source>
        <dbReference type="ARBA" id="ARBA00022917"/>
    </source>
</evidence>
<dbReference type="Proteomes" id="UP001360953">
    <property type="component" value="Unassembled WGS sequence"/>
</dbReference>
<reference evidence="12 13" key="1">
    <citation type="submission" date="2024-04" db="EMBL/GenBank/DDBJ databases">
        <title>Phyllosticta paracitricarpa is synonymous to the EU quarantine fungus P. citricarpa based on phylogenomic analyses.</title>
        <authorList>
            <consortium name="Lawrence Berkeley National Laboratory"/>
            <person name="Van ingen-buijs V.A."/>
            <person name="Van westerhoven A.C."/>
            <person name="Haridas S."/>
            <person name="Skiadas P."/>
            <person name="Martin F."/>
            <person name="Groenewald J.Z."/>
            <person name="Crous P.W."/>
            <person name="Seidl M.F."/>
        </authorList>
    </citation>
    <scope>NUCLEOTIDE SEQUENCE [LARGE SCALE GENOMIC DNA]</scope>
    <source>
        <strain evidence="12 13">CPC 17464</strain>
    </source>
</reference>
<dbReference type="EMBL" id="JBBPEH010000016">
    <property type="protein sequence ID" value="KAK7529504.1"/>
    <property type="molecule type" value="Genomic_DNA"/>
</dbReference>
<keyword evidence="3" id="KW-0436">Ligase</keyword>
<dbReference type="RefSeq" id="XP_066649954.1">
    <property type="nucleotide sequence ID" value="XM_066801960.1"/>
</dbReference>
<dbReference type="InterPro" id="IPR002314">
    <property type="entry name" value="aa-tRNA-synt_IIb"/>
</dbReference>
<evidence type="ECO:0000256" key="9">
    <source>
        <dbReference type="ARBA" id="ARBA00049515"/>
    </source>
</evidence>
<dbReference type="InterPro" id="IPR006195">
    <property type="entry name" value="aa-tRNA-synth_II"/>
</dbReference>
<dbReference type="NCBIfam" id="TIGR00418">
    <property type="entry name" value="thrS"/>
    <property type="match status" value="1"/>
</dbReference>
<protein>
    <recommendedName>
        <fullName evidence="2">threonine--tRNA ligase</fullName>
        <ecNumber evidence="2">6.1.1.3</ecNumber>
    </recommendedName>
    <alternativeName>
        <fullName evidence="8">Threonyl-tRNA synthetase</fullName>
    </alternativeName>
</protein>
<dbReference type="CDD" id="cd00771">
    <property type="entry name" value="ThrRS_core"/>
    <property type="match status" value="1"/>
</dbReference>
<organism evidence="12 13">
    <name type="scientific">Phyllosticta citribraziliensis</name>
    <dbReference type="NCBI Taxonomy" id="989973"/>
    <lineage>
        <taxon>Eukaryota</taxon>
        <taxon>Fungi</taxon>
        <taxon>Dikarya</taxon>
        <taxon>Ascomycota</taxon>
        <taxon>Pezizomycotina</taxon>
        <taxon>Dothideomycetes</taxon>
        <taxon>Dothideomycetes incertae sedis</taxon>
        <taxon>Botryosphaeriales</taxon>
        <taxon>Phyllostictaceae</taxon>
        <taxon>Phyllosticta</taxon>
    </lineage>
</organism>
<evidence type="ECO:0000256" key="10">
    <source>
        <dbReference type="SAM" id="MobiDB-lite"/>
    </source>
</evidence>
<evidence type="ECO:0000256" key="4">
    <source>
        <dbReference type="ARBA" id="ARBA00022741"/>
    </source>
</evidence>
<feature type="domain" description="Aminoacyl-transfer RNA synthetases class-II family profile" evidence="11">
    <location>
        <begin position="84"/>
        <end position="383"/>
    </location>
</feature>
<gene>
    <name evidence="12" type="ORF">J3D65DRAFT_642195</name>
</gene>
<evidence type="ECO:0000313" key="13">
    <source>
        <dbReference type="Proteomes" id="UP001360953"/>
    </source>
</evidence>
<evidence type="ECO:0000256" key="8">
    <source>
        <dbReference type="ARBA" id="ARBA00031900"/>
    </source>
</evidence>
<keyword evidence="13" id="KW-1185">Reference proteome</keyword>